<evidence type="ECO:0000313" key="2">
    <source>
        <dbReference type="EMBL" id="UNC01018.1"/>
    </source>
</evidence>
<evidence type="ECO:0000313" key="3">
    <source>
        <dbReference type="Proteomes" id="UP000466683"/>
    </source>
</evidence>
<accession>A0AAX3A0R3</accession>
<gene>
    <name evidence="2" type="ORF">H5U98_06300</name>
    <name evidence="1" type="ORF">MBOE_24880</name>
</gene>
<dbReference type="EMBL" id="AP022579">
    <property type="protein sequence ID" value="BBX90839.1"/>
    <property type="molecule type" value="Genomic_DNA"/>
</dbReference>
<proteinExistence type="predicted"/>
<protein>
    <submittedName>
        <fullName evidence="2">Uncharacterized protein</fullName>
    </submittedName>
</protein>
<organism evidence="2 4">
    <name type="scientific">Mycolicibacterium boenickei</name>
    <dbReference type="NCBI Taxonomy" id="146017"/>
    <lineage>
        <taxon>Bacteria</taxon>
        <taxon>Bacillati</taxon>
        <taxon>Actinomycetota</taxon>
        <taxon>Actinomycetes</taxon>
        <taxon>Mycobacteriales</taxon>
        <taxon>Mycobacteriaceae</taxon>
        <taxon>Mycolicibacterium</taxon>
    </lineage>
</organism>
<evidence type="ECO:0000313" key="4">
    <source>
        <dbReference type="Proteomes" id="UP001162885"/>
    </source>
</evidence>
<dbReference type="Proteomes" id="UP000466683">
    <property type="component" value="Chromosome"/>
</dbReference>
<reference evidence="2 4" key="3">
    <citation type="journal article" date="2022" name="BMC Genomics">
        <title>Comparative genome analysis of mycobacteria focusing on tRNA and non-coding RNA.</title>
        <authorList>
            <person name="Behra P.R.K."/>
            <person name="Pettersson B.M.F."/>
            <person name="Ramesh M."/>
            <person name="Das S."/>
            <person name="Dasgupta S."/>
            <person name="Kirsebom L.A."/>
        </authorList>
    </citation>
    <scope>NUCLEOTIDE SEQUENCE [LARGE SCALE GENOMIC DNA]</scope>
    <source>
        <strain evidence="2 4">DSM 44677</strain>
    </source>
</reference>
<dbReference type="Proteomes" id="UP001162885">
    <property type="component" value="Chromosome"/>
</dbReference>
<dbReference type="AlphaFoldDB" id="A0AAX3A0R3"/>
<sequence length="134" mass="14838">MPGPKNLLILETEVFPDYHRVYIEDFDTPDGAESGESACTYTDHSVLVRTITADEAIDSDTDIRVRIYQGASEQPLGERIYSGELMLDSGYLAVGNAEDTIAKCPFEPGETIRLQIFVDRPSAAREVNVLIDPK</sequence>
<name>A0AAX3A0R3_9MYCO</name>
<evidence type="ECO:0000313" key="1">
    <source>
        <dbReference type="EMBL" id="BBX90839.1"/>
    </source>
</evidence>
<reference evidence="1 3" key="1">
    <citation type="journal article" date="2019" name="Emerg. Microbes Infect.">
        <title>Comprehensive subspecies identification of 175 nontuberculous mycobacteria species based on 7547 genomic profiles.</title>
        <authorList>
            <person name="Matsumoto Y."/>
            <person name="Kinjo T."/>
            <person name="Motooka D."/>
            <person name="Nabeya D."/>
            <person name="Jung N."/>
            <person name="Uechi K."/>
            <person name="Horii T."/>
            <person name="Iida T."/>
            <person name="Fujita J."/>
            <person name="Nakamura S."/>
        </authorList>
    </citation>
    <scope>NUCLEOTIDE SEQUENCE [LARGE SCALE GENOMIC DNA]</scope>
    <source>
        <strain evidence="1 3">JCM 15653</strain>
    </source>
</reference>
<dbReference type="RefSeq" id="WP_077742768.1">
    <property type="nucleotide sequence ID" value="NZ_AP022579.1"/>
</dbReference>
<keyword evidence="3" id="KW-1185">Reference proteome</keyword>
<dbReference type="EMBL" id="CP060016">
    <property type="protein sequence ID" value="UNC01018.1"/>
    <property type="molecule type" value="Genomic_DNA"/>
</dbReference>
<reference evidence="1" key="2">
    <citation type="submission" date="2020-02" db="EMBL/GenBank/DDBJ databases">
        <authorList>
            <person name="Matsumoto Y."/>
            <person name="Kinjo T."/>
            <person name="Motooka D."/>
            <person name="Nabeya D."/>
            <person name="Jung N."/>
            <person name="Uechi K."/>
            <person name="Horii T."/>
            <person name="Iida T."/>
            <person name="Fujita J."/>
            <person name="Nakamura S."/>
        </authorList>
    </citation>
    <scope>NUCLEOTIDE SEQUENCE</scope>
    <source>
        <strain evidence="1">JCM 15653</strain>
    </source>
</reference>